<comment type="caution">
    <text evidence="1">The sequence shown here is derived from an EMBL/GenBank/DDBJ whole genome shotgun (WGS) entry which is preliminary data.</text>
</comment>
<reference evidence="1 2" key="1">
    <citation type="journal article" date="2015" name="Nature">
        <title>rRNA introns, odd ribosomes, and small enigmatic genomes across a large radiation of phyla.</title>
        <authorList>
            <person name="Brown C.T."/>
            <person name="Hug L.A."/>
            <person name="Thomas B.C."/>
            <person name="Sharon I."/>
            <person name="Castelle C.J."/>
            <person name="Singh A."/>
            <person name="Wilkins M.J."/>
            <person name="Williams K.H."/>
            <person name="Banfield J.F."/>
        </authorList>
    </citation>
    <scope>NUCLEOTIDE SEQUENCE [LARGE SCALE GENOMIC DNA]</scope>
</reference>
<accession>A0A0G0H5K7</accession>
<protein>
    <submittedName>
        <fullName evidence="1">Uncharacterized protein</fullName>
    </submittedName>
</protein>
<organism evidence="1 2">
    <name type="scientific">Candidatus Nomurabacteria bacterium GW2011_GWA1_37_20</name>
    <dbReference type="NCBI Taxonomy" id="1618729"/>
    <lineage>
        <taxon>Bacteria</taxon>
        <taxon>Candidatus Nomuraibacteriota</taxon>
    </lineage>
</organism>
<dbReference type="EMBL" id="LBTA01000005">
    <property type="protein sequence ID" value="KKQ33810.1"/>
    <property type="molecule type" value="Genomic_DNA"/>
</dbReference>
<sequence length="52" mass="6477">MEEKPKQTRDIRITPLTPEELLARKKEKLKTLRHLRFDYIEEFRRKDYSLIC</sequence>
<dbReference type="Proteomes" id="UP000034701">
    <property type="component" value="Unassembled WGS sequence"/>
</dbReference>
<evidence type="ECO:0000313" key="1">
    <source>
        <dbReference type="EMBL" id="KKQ33810.1"/>
    </source>
</evidence>
<gene>
    <name evidence="1" type="ORF">US45_C0005G0007</name>
</gene>
<evidence type="ECO:0000313" key="2">
    <source>
        <dbReference type="Proteomes" id="UP000034701"/>
    </source>
</evidence>
<proteinExistence type="predicted"/>
<dbReference type="AlphaFoldDB" id="A0A0G0H5K7"/>
<name>A0A0G0H5K7_9BACT</name>